<dbReference type="Proteomes" id="UP000332487">
    <property type="component" value="Unassembled WGS sequence"/>
</dbReference>
<dbReference type="EMBL" id="GG697239">
    <property type="protein sequence ID" value="EET90235.1"/>
    <property type="molecule type" value="Genomic_DNA"/>
</dbReference>
<gene>
    <name evidence="4" type="ORF">UNLARM2_0264</name>
</gene>
<dbReference type="SUPFAM" id="SSF56281">
    <property type="entry name" value="Metallo-hydrolase/oxidoreductase"/>
    <property type="match status" value="1"/>
</dbReference>
<dbReference type="InterPro" id="IPR036866">
    <property type="entry name" value="RibonucZ/Hydroxyglut_hydro"/>
</dbReference>
<keyword evidence="1" id="KW-0378">Hydrolase</keyword>
<dbReference type="SMART" id="SM00849">
    <property type="entry name" value="Lactamase_B"/>
    <property type="match status" value="1"/>
</dbReference>
<proteinExistence type="predicted"/>
<evidence type="ECO:0000313" key="4">
    <source>
        <dbReference type="EMBL" id="EET90235.1"/>
    </source>
</evidence>
<dbReference type="PANTHER" id="PTHR11203">
    <property type="entry name" value="CLEAVAGE AND POLYADENYLATION SPECIFICITY FACTOR FAMILY MEMBER"/>
    <property type="match status" value="1"/>
</dbReference>
<dbReference type="Gene3D" id="3.60.15.10">
    <property type="entry name" value="Ribonuclease Z/Hydroxyacylglutathione hydrolase-like"/>
    <property type="match status" value="1"/>
</dbReference>
<sequence length="453" mass="50069">MNEFYGSDSNALHRTEMTPRIMKVSFYGAAEEVGRSCLMVSTGNANILLDAGLGNVNEQEGSEMRMPEITDETLGSIDAIVVTHAHLDHCCFVAHAYARGFSGKVYATKPTVELMKLQVADYVRISKPKEITGKVLRKLSGSYIYSEYRKPIFIKGVKVEFINAGHILGSAMIRLSYGGKSLLYTGDMNLQSSLVLNGADMNGISADTLIMESTYGGDADVFGSRETRAAGMVKSINETILQGGKVIIPSFGIGRSQEVLMLLHGAMERGQLQRTPIYVDGAIGKIMKIHRQNLRYCRKDVRSAMQSDKNFEFVGKRDRNRIAKGGSCIVVTTSGMMKGGPVIFYLRKLAGDPNNKLIIVGYQAEGTPGRLIRDGAKEVELDGKMLQIRLKIEQHRIMAHSDRMMLDRTPEMVRGVRKIFLVHGDIEKQRSLGTHMSPRYATIVPKIGETYTA</sequence>
<dbReference type="CDD" id="cd16295">
    <property type="entry name" value="TTHA0252-CPSF-like_MBL-fold"/>
    <property type="match status" value="1"/>
</dbReference>
<evidence type="ECO:0000313" key="5">
    <source>
        <dbReference type="Proteomes" id="UP000332487"/>
    </source>
</evidence>
<evidence type="ECO:0000256" key="1">
    <source>
        <dbReference type="ARBA" id="ARBA00022801"/>
    </source>
</evidence>
<organism evidence="4 5">
    <name type="scientific">Candidatus Micrarchaeum acidiphilum ARMAN-2</name>
    <dbReference type="NCBI Taxonomy" id="425595"/>
    <lineage>
        <taxon>Archaea</taxon>
        <taxon>Candidatus Micrarchaeota</taxon>
        <taxon>Candidatus Micrarchaeia</taxon>
        <taxon>Candidatus Micrarchaeales</taxon>
        <taxon>Candidatus Micrarchaeaceae</taxon>
        <taxon>Candidatus Micrarchaeum</taxon>
    </lineage>
</organism>
<protein>
    <submittedName>
        <fullName evidence="4">Beta-lactamase domain protein</fullName>
    </submittedName>
</protein>
<dbReference type="InterPro" id="IPR001279">
    <property type="entry name" value="Metallo-B-lactamas"/>
</dbReference>
<evidence type="ECO:0000259" key="2">
    <source>
        <dbReference type="SMART" id="SM00849"/>
    </source>
</evidence>
<dbReference type="GO" id="GO:0004521">
    <property type="term" value="F:RNA endonuclease activity"/>
    <property type="evidence" value="ECO:0007669"/>
    <property type="project" value="TreeGrafter"/>
</dbReference>
<dbReference type="InterPro" id="IPR022712">
    <property type="entry name" value="Beta_Casp"/>
</dbReference>
<dbReference type="Pfam" id="PF10996">
    <property type="entry name" value="Beta-Casp"/>
    <property type="match status" value="1"/>
</dbReference>
<feature type="domain" description="Metallo-beta-lactamase" evidence="2">
    <location>
        <begin position="34"/>
        <end position="244"/>
    </location>
</feature>
<dbReference type="Pfam" id="PF00753">
    <property type="entry name" value="Lactamase_B"/>
    <property type="match status" value="1"/>
</dbReference>
<feature type="domain" description="Beta-Casp" evidence="3">
    <location>
        <begin position="256"/>
        <end position="372"/>
    </location>
</feature>
<accession>C7DGR4</accession>
<name>C7DGR4_MICA2</name>
<dbReference type="AlphaFoldDB" id="C7DGR4"/>
<keyword evidence="5" id="KW-1185">Reference proteome</keyword>
<dbReference type="GO" id="GO:0016787">
    <property type="term" value="F:hydrolase activity"/>
    <property type="evidence" value="ECO:0007669"/>
    <property type="project" value="UniProtKB-KW"/>
</dbReference>
<dbReference type="InterPro" id="IPR050698">
    <property type="entry name" value="MBL"/>
</dbReference>
<dbReference type="PANTHER" id="PTHR11203:SF37">
    <property type="entry name" value="INTEGRATOR COMPLEX SUBUNIT 11"/>
    <property type="match status" value="1"/>
</dbReference>
<dbReference type="SMART" id="SM01027">
    <property type="entry name" value="Beta-Casp"/>
    <property type="match status" value="1"/>
</dbReference>
<evidence type="ECO:0000259" key="3">
    <source>
        <dbReference type="SMART" id="SM01027"/>
    </source>
</evidence>
<reference evidence="4 5" key="2">
    <citation type="journal article" date="2010" name="Proc. Natl. Acad. Sci. U.S.A.">
        <title>Enigmatic, ultrasmall, uncultivated Archaea.</title>
        <authorList>
            <person name="Baker B.J."/>
            <person name="Comolli L.R."/>
            <person name="Dick G.J."/>
            <person name="Hauser L.J."/>
            <person name="Hyatt D."/>
            <person name="Dill B.D."/>
            <person name="Land M.L."/>
            <person name="Verberkmoes N.C."/>
            <person name="Hettich R.L."/>
            <person name="Banfield J.F."/>
        </authorList>
    </citation>
    <scope>NUCLEOTIDE SEQUENCE [LARGE SCALE GENOMIC DNA]</scope>
    <source>
        <strain evidence="4">ARMAN-2</strain>
    </source>
</reference>
<reference evidence="4 5" key="1">
    <citation type="journal article" date="2009" name="Genome Biol.">
        <title>Community-wide analysis of microbial genome sequence signatures.</title>
        <authorList>
            <person name="Dick G.J."/>
            <person name="Andersson A.F."/>
            <person name="Baker B.J."/>
            <person name="Simmons S.L."/>
            <person name="Thomas B.C."/>
            <person name="Yelton A.P."/>
            <person name="Banfield J.F."/>
        </authorList>
    </citation>
    <scope>NUCLEOTIDE SEQUENCE [LARGE SCALE GENOMIC DNA]</scope>
    <source>
        <strain evidence="4">ARMAN-2</strain>
    </source>
</reference>
<dbReference type="Gene3D" id="3.40.50.10890">
    <property type="match status" value="1"/>
</dbReference>